<dbReference type="Gene3D" id="2.20.70.10">
    <property type="match status" value="2"/>
</dbReference>
<name>A0ABR4AH13_9LECA</name>
<comment type="caution">
    <text evidence="4">The sequence shown here is derived from an EMBL/GenBank/DDBJ whole genome shotgun (WGS) entry which is preliminary data.</text>
</comment>
<feature type="domain" description="WW" evidence="3">
    <location>
        <begin position="13"/>
        <end position="46"/>
    </location>
</feature>
<sequence>MLKSTHKPAALSPPILAGWTEHKAPTGHSYYYNAATKESTYTRPTQAPQPPLQPPFEHVAGASAQQFDGSESHFSTLAPLFNRQFGRNNHYEGRSRGRGGQTIFQRPQPKDRPKKKHPIPDCSPWLLVQTKLGRRFVFNPEKGESYWKFPSEVMKGVVEFDRLEREKRRRNEKAKGSDMEDSEQLAAGAELTAVELKFTAAPVAPAPIAQEPSQRLVDSDGEEFEEVEVTDDEDDDEHRSKRHKTEDGDNQQPVEFNEDDIAFQLAAMGEDYGLDPGEYGDGEGEELEEGAEGLALTEGDMKALFKDMLNDFQTSPYITWEKIIEAGHIIEDDRYTVLPNMKSRKEVWDEWSRDRIQHLREQREKEEKKDPRIPYFAFLESYATPKLYWPEFRRKYRTEGVMRGTKLSDKDREKWYREYIGRLKLSESTLKADLVQLLKSTSLHALNKSVTINTLPPALLTDLRYVSVRKSIRDPLVEAHISALPPAPSDLEISPEEEEARAKERQDRERRENALAERQKQVEQEKRRQRGALQFSKGVLREEEEEIQKAMRIGKEGLLSHMEGDE</sequence>
<dbReference type="Gene3D" id="1.10.10.440">
    <property type="entry name" value="FF domain"/>
    <property type="match status" value="1"/>
</dbReference>
<feature type="region of interest" description="Disordered" evidence="2">
    <location>
        <begin position="486"/>
        <end position="535"/>
    </location>
</feature>
<dbReference type="InterPro" id="IPR045148">
    <property type="entry name" value="TCRG1-like"/>
</dbReference>
<dbReference type="Pfam" id="PF00397">
    <property type="entry name" value="WW"/>
    <property type="match status" value="1"/>
</dbReference>
<dbReference type="SMART" id="SM00456">
    <property type="entry name" value="WW"/>
    <property type="match status" value="2"/>
</dbReference>
<dbReference type="PROSITE" id="PS01159">
    <property type="entry name" value="WW_DOMAIN_1"/>
    <property type="match status" value="1"/>
</dbReference>
<dbReference type="SUPFAM" id="SSF51045">
    <property type="entry name" value="WW domain"/>
    <property type="match status" value="1"/>
</dbReference>
<dbReference type="InterPro" id="IPR036517">
    <property type="entry name" value="FF_domain_sf"/>
</dbReference>
<proteinExistence type="predicted"/>
<dbReference type="PANTHER" id="PTHR15377">
    <property type="entry name" value="TRANSCRIPTION ELONGATION REGULATOR 1"/>
    <property type="match status" value="1"/>
</dbReference>
<dbReference type="InterPro" id="IPR036020">
    <property type="entry name" value="WW_dom_sf"/>
</dbReference>
<feature type="region of interest" description="Disordered" evidence="2">
    <location>
        <begin position="87"/>
        <end position="122"/>
    </location>
</feature>
<dbReference type="EMBL" id="JBEFKJ010000008">
    <property type="protein sequence ID" value="KAL2044801.1"/>
    <property type="molecule type" value="Genomic_DNA"/>
</dbReference>
<feature type="compositionally biased region" description="Acidic residues" evidence="2">
    <location>
        <begin position="219"/>
        <end position="236"/>
    </location>
</feature>
<dbReference type="Pfam" id="PF01846">
    <property type="entry name" value="FF"/>
    <property type="match status" value="1"/>
</dbReference>
<feature type="compositionally biased region" description="Basic and acidic residues" evidence="2">
    <location>
        <begin position="500"/>
        <end position="526"/>
    </location>
</feature>
<evidence type="ECO:0000256" key="1">
    <source>
        <dbReference type="ARBA" id="ARBA00022737"/>
    </source>
</evidence>
<dbReference type="InterPro" id="IPR001202">
    <property type="entry name" value="WW_dom"/>
</dbReference>
<evidence type="ECO:0000313" key="5">
    <source>
        <dbReference type="Proteomes" id="UP001590950"/>
    </source>
</evidence>
<dbReference type="Proteomes" id="UP001590950">
    <property type="component" value="Unassembled WGS sequence"/>
</dbReference>
<dbReference type="InterPro" id="IPR002713">
    <property type="entry name" value="FF_domain"/>
</dbReference>
<keyword evidence="5" id="KW-1185">Reference proteome</keyword>
<feature type="region of interest" description="Disordered" evidence="2">
    <location>
        <begin position="205"/>
        <end position="255"/>
    </location>
</feature>
<organism evidence="4 5">
    <name type="scientific">Stereocaulon virgatum</name>
    <dbReference type="NCBI Taxonomy" id="373712"/>
    <lineage>
        <taxon>Eukaryota</taxon>
        <taxon>Fungi</taxon>
        <taxon>Dikarya</taxon>
        <taxon>Ascomycota</taxon>
        <taxon>Pezizomycotina</taxon>
        <taxon>Lecanoromycetes</taxon>
        <taxon>OSLEUM clade</taxon>
        <taxon>Lecanoromycetidae</taxon>
        <taxon>Lecanorales</taxon>
        <taxon>Lecanorineae</taxon>
        <taxon>Stereocaulaceae</taxon>
        <taxon>Stereocaulon</taxon>
    </lineage>
</organism>
<evidence type="ECO:0000259" key="3">
    <source>
        <dbReference type="PROSITE" id="PS50020"/>
    </source>
</evidence>
<protein>
    <recommendedName>
        <fullName evidence="3">WW domain-containing protein</fullName>
    </recommendedName>
</protein>
<dbReference type="SUPFAM" id="SSF81698">
    <property type="entry name" value="FF domain"/>
    <property type="match status" value="1"/>
</dbReference>
<evidence type="ECO:0000256" key="2">
    <source>
        <dbReference type="SAM" id="MobiDB-lite"/>
    </source>
</evidence>
<keyword evidence="1" id="KW-0677">Repeat</keyword>
<dbReference type="CDD" id="cd00201">
    <property type="entry name" value="WW"/>
    <property type="match status" value="1"/>
</dbReference>
<evidence type="ECO:0000313" key="4">
    <source>
        <dbReference type="EMBL" id="KAL2044801.1"/>
    </source>
</evidence>
<feature type="region of interest" description="Disordered" evidence="2">
    <location>
        <begin position="1"/>
        <end position="22"/>
    </location>
</feature>
<accession>A0ABR4AH13</accession>
<gene>
    <name evidence="4" type="ORF">N7G274_002576</name>
</gene>
<reference evidence="4 5" key="1">
    <citation type="submission" date="2024-09" db="EMBL/GenBank/DDBJ databases">
        <title>Rethinking Asexuality: The Enigmatic Case of Functional Sexual Genes in Lepraria (Stereocaulaceae).</title>
        <authorList>
            <person name="Doellman M."/>
            <person name="Sun Y."/>
            <person name="Barcenas-Pena A."/>
            <person name="Lumbsch H.T."/>
            <person name="Grewe F."/>
        </authorList>
    </citation>
    <scope>NUCLEOTIDE SEQUENCE [LARGE SCALE GENOMIC DNA]</scope>
    <source>
        <strain evidence="4 5">Mercado 3170</strain>
    </source>
</reference>
<dbReference type="PANTHER" id="PTHR15377:SF3">
    <property type="entry name" value="WW DOMAIN-CONTAINING PROTEIN"/>
    <property type="match status" value="1"/>
</dbReference>
<dbReference type="PROSITE" id="PS50020">
    <property type="entry name" value="WW_DOMAIN_2"/>
    <property type="match status" value="1"/>
</dbReference>